<feature type="domain" description="HECT" evidence="6">
    <location>
        <begin position="121"/>
        <end position="235"/>
    </location>
</feature>
<keyword evidence="4" id="KW-0808">Transferase</keyword>
<evidence type="ECO:0000256" key="3">
    <source>
        <dbReference type="ARBA" id="ARBA00012485"/>
    </source>
</evidence>
<comment type="caution">
    <text evidence="7">The sequence shown here is derived from an EMBL/GenBank/DDBJ whole genome shotgun (WGS) entry which is preliminary data.</text>
</comment>
<gene>
    <name evidence="7" type="ORF">HID58_076097</name>
</gene>
<dbReference type="InterPro" id="IPR050409">
    <property type="entry name" value="E3_ubiq-protein_ligase"/>
</dbReference>
<accession>A0ABQ7YLI8</accession>
<dbReference type="PANTHER" id="PTHR11254:SF424">
    <property type="entry name" value="E3 UBIQUITIN-PROTEIN LIGASE UPL5"/>
    <property type="match status" value="1"/>
</dbReference>
<dbReference type="Gene3D" id="3.30.2160.10">
    <property type="entry name" value="Hect, E3 ligase catalytic domain"/>
    <property type="match status" value="1"/>
</dbReference>
<organism evidence="7 8">
    <name type="scientific">Brassica napus</name>
    <name type="common">Rape</name>
    <dbReference type="NCBI Taxonomy" id="3708"/>
    <lineage>
        <taxon>Eukaryota</taxon>
        <taxon>Viridiplantae</taxon>
        <taxon>Streptophyta</taxon>
        <taxon>Embryophyta</taxon>
        <taxon>Tracheophyta</taxon>
        <taxon>Spermatophyta</taxon>
        <taxon>Magnoliopsida</taxon>
        <taxon>eudicotyledons</taxon>
        <taxon>Gunneridae</taxon>
        <taxon>Pentapetalae</taxon>
        <taxon>rosids</taxon>
        <taxon>malvids</taxon>
        <taxon>Brassicales</taxon>
        <taxon>Brassicaceae</taxon>
        <taxon>Brassiceae</taxon>
        <taxon>Brassica</taxon>
    </lineage>
</organism>
<evidence type="ECO:0000259" key="6">
    <source>
        <dbReference type="Pfam" id="PF00632"/>
    </source>
</evidence>
<dbReference type="InterPro" id="IPR000569">
    <property type="entry name" value="HECT_dom"/>
</dbReference>
<dbReference type="EMBL" id="JAGKQM010000017">
    <property type="protein sequence ID" value="KAH0869075.1"/>
    <property type="molecule type" value="Genomic_DNA"/>
</dbReference>
<name>A0ABQ7YLI8_BRANA</name>
<dbReference type="PANTHER" id="PTHR11254">
    <property type="entry name" value="HECT DOMAIN UBIQUITIN-PROTEIN LIGASE"/>
    <property type="match status" value="1"/>
</dbReference>
<comment type="pathway">
    <text evidence="2">Protein modification; protein ubiquitination.</text>
</comment>
<protein>
    <recommendedName>
        <fullName evidence="3">HECT-type E3 ubiquitin transferase</fullName>
        <ecNumber evidence="3">2.3.2.26</ecNumber>
    </recommendedName>
</protein>
<evidence type="ECO:0000256" key="5">
    <source>
        <dbReference type="ARBA" id="ARBA00022786"/>
    </source>
</evidence>
<proteinExistence type="predicted"/>
<dbReference type="EC" id="2.3.2.26" evidence="3"/>
<dbReference type="SUPFAM" id="SSF56204">
    <property type="entry name" value="Hect, E3 ligase catalytic domain"/>
    <property type="match status" value="1"/>
</dbReference>
<keyword evidence="5" id="KW-0833">Ubl conjugation pathway</keyword>
<dbReference type="Proteomes" id="UP000824890">
    <property type="component" value="Unassembled WGS sequence"/>
</dbReference>
<dbReference type="Gene3D" id="3.90.1750.10">
    <property type="entry name" value="Hect, E3 ligase catalytic domains"/>
    <property type="match status" value="1"/>
</dbReference>
<evidence type="ECO:0000313" key="7">
    <source>
        <dbReference type="EMBL" id="KAH0869075.1"/>
    </source>
</evidence>
<evidence type="ECO:0000256" key="1">
    <source>
        <dbReference type="ARBA" id="ARBA00000885"/>
    </source>
</evidence>
<comment type="catalytic activity">
    <reaction evidence="1">
        <text>S-ubiquitinyl-[E2 ubiquitin-conjugating enzyme]-L-cysteine + [acceptor protein]-L-lysine = [E2 ubiquitin-conjugating enzyme]-L-cysteine + N(6)-ubiquitinyl-[acceptor protein]-L-lysine.</text>
        <dbReference type="EC" id="2.3.2.26"/>
    </reaction>
</comment>
<evidence type="ECO:0000256" key="4">
    <source>
        <dbReference type="ARBA" id="ARBA00022679"/>
    </source>
</evidence>
<evidence type="ECO:0000313" key="8">
    <source>
        <dbReference type="Proteomes" id="UP000824890"/>
    </source>
</evidence>
<dbReference type="Pfam" id="PF00632">
    <property type="entry name" value="HECT"/>
    <property type="match status" value="1"/>
</dbReference>
<dbReference type="InterPro" id="IPR035983">
    <property type="entry name" value="Hect_E3_ubiquitin_ligase"/>
</dbReference>
<keyword evidence="8" id="KW-1185">Reference proteome</keyword>
<sequence length="261" mass="28861">MDIRQPPPPTTTIVSILTSSTIASTTTTASTVVSTASSTTPSTATAIVSTGLSFENLSVAKSLSGRRNSPSMTGFSQSTVAGGDFIYVNRSIWYVKRYLICDIILSSLDLLMISEDSLQIHVSFLDISDFFEFTGRVVTLVLMQKVQSGGATQAVFSSYSWTERKLVCKISEDTDRIMYNSCKQILEMNPVSIDSYAGLGLAFVSETEVLGERETEEILKDEKSIAVNNESREQYDFDSMFRRGENLISIDDWRAHTEYHG</sequence>
<reference evidence="7 8" key="1">
    <citation type="submission" date="2021-05" db="EMBL/GenBank/DDBJ databases">
        <title>Genome Assembly of Synthetic Allotetraploid Brassica napus Reveals Homoeologous Exchanges between Subgenomes.</title>
        <authorList>
            <person name="Davis J.T."/>
        </authorList>
    </citation>
    <scope>NUCLEOTIDE SEQUENCE [LARGE SCALE GENOMIC DNA]</scope>
    <source>
        <strain evidence="8">cv. Da-Ae</strain>
        <tissue evidence="7">Seedling</tissue>
    </source>
</reference>
<evidence type="ECO:0000256" key="2">
    <source>
        <dbReference type="ARBA" id="ARBA00004906"/>
    </source>
</evidence>